<evidence type="ECO:0000256" key="2">
    <source>
        <dbReference type="ARBA" id="ARBA00034247"/>
    </source>
</evidence>
<name>A0A8I2HB02_9GAMM</name>
<dbReference type="GO" id="GO:0052621">
    <property type="term" value="F:diguanylate cyclase activity"/>
    <property type="evidence" value="ECO:0007669"/>
    <property type="project" value="UniProtKB-EC"/>
</dbReference>
<dbReference type="Pfam" id="PF07695">
    <property type="entry name" value="7TMR-DISM_7TM"/>
    <property type="match status" value="1"/>
</dbReference>
<keyword evidence="3" id="KW-0472">Membrane</keyword>
<dbReference type="SMART" id="SM00267">
    <property type="entry name" value="GGDEF"/>
    <property type="match status" value="1"/>
</dbReference>
<comment type="caution">
    <text evidence="5">The sequence shown here is derived from an EMBL/GenBank/DDBJ whole genome shotgun (WGS) entry which is preliminary data.</text>
</comment>
<sequence>MLQSRLNGVKIHSNFSGKLTLLLAFIYGAVFLFSPSIFALDDNCSLTTAHGNSISLAINTTSYSKIERGNNTVSIACNLNEDSVFSFVDVGLNHYQWRVNAPLPVKFSQPAFIIPKGRYTATLSLDSMQIHTPRFRLMSMGKFIWESQKSSLVMGAFYGLCFTLICYVLIMGSRLNDPIFRLYGAYIFCLCGFVLFQEGQLNLFVSSQYKPLLKHAYLLSIGLTVVSATWFMLSILLVDKQWPKLVLLLKSAAGIVMLLSILKIPTQQAQLSYLLSQIMAYITLAIVATIFVLSALQTKRKIGEASLVFAALSLVLVGMVFRVLLVGYSPFMQRYALIFAFAIESLLLAVAVSKRIGRLRQQKQQAENEANYDQLCGIFNRRGWYKQANVLVEQFNKRGGVLALFYIDLDKFKLINDQFGHDAGDKALAHVATFLSSSIRKQDIVGRLGGDEFAALCLFDDTQSAEEKAQQLQQQLNTLQFSHGKLEVAIQGSVGRAFSQHPITDISDLIAQADKQMYQQKALS</sequence>
<feature type="transmembrane region" description="Helical" evidence="3">
    <location>
        <begin position="308"/>
        <end position="329"/>
    </location>
</feature>
<evidence type="ECO:0000256" key="1">
    <source>
        <dbReference type="ARBA" id="ARBA00012528"/>
    </source>
</evidence>
<reference evidence="5" key="1">
    <citation type="submission" date="2019-10" db="EMBL/GenBank/DDBJ databases">
        <authorList>
            <person name="Paulsen S."/>
        </authorList>
    </citation>
    <scope>NUCLEOTIDE SEQUENCE</scope>
    <source>
        <strain evidence="5">LMG 19692</strain>
    </source>
</reference>
<dbReference type="EMBL" id="WEIA01000026">
    <property type="protein sequence ID" value="NLR24219.1"/>
    <property type="molecule type" value="Genomic_DNA"/>
</dbReference>
<feature type="transmembrane region" description="Helical" evidence="3">
    <location>
        <begin position="335"/>
        <end position="353"/>
    </location>
</feature>
<dbReference type="InterPro" id="IPR050469">
    <property type="entry name" value="Diguanylate_Cyclase"/>
</dbReference>
<dbReference type="PANTHER" id="PTHR45138">
    <property type="entry name" value="REGULATORY COMPONENTS OF SENSORY TRANSDUCTION SYSTEM"/>
    <property type="match status" value="1"/>
</dbReference>
<gene>
    <name evidence="5" type="ORF">F9Y85_23475</name>
</gene>
<accession>A0A8I2HB02</accession>
<dbReference type="PROSITE" id="PS50887">
    <property type="entry name" value="GGDEF"/>
    <property type="match status" value="1"/>
</dbReference>
<dbReference type="InterPro" id="IPR029787">
    <property type="entry name" value="Nucleotide_cyclase"/>
</dbReference>
<proteinExistence type="predicted"/>
<dbReference type="InterPro" id="IPR000160">
    <property type="entry name" value="GGDEF_dom"/>
</dbReference>
<dbReference type="EC" id="2.7.7.65" evidence="1"/>
<dbReference type="AlphaFoldDB" id="A0A8I2HB02"/>
<evidence type="ECO:0000313" key="6">
    <source>
        <dbReference type="Proteomes" id="UP000646877"/>
    </source>
</evidence>
<dbReference type="Gene3D" id="3.30.70.270">
    <property type="match status" value="1"/>
</dbReference>
<comment type="catalytic activity">
    <reaction evidence="2">
        <text>2 GTP = 3',3'-c-di-GMP + 2 diphosphate</text>
        <dbReference type="Rhea" id="RHEA:24898"/>
        <dbReference type="ChEBI" id="CHEBI:33019"/>
        <dbReference type="ChEBI" id="CHEBI:37565"/>
        <dbReference type="ChEBI" id="CHEBI:58805"/>
        <dbReference type="EC" id="2.7.7.65"/>
    </reaction>
</comment>
<feature type="transmembrane region" description="Helical" evidence="3">
    <location>
        <begin position="152"/>
        <end position="172"/>
    </location>
</feature>
<keyword evidence="3" id="KW-1133">Transmembrane helix</keyword>
<keyword evidence="3" id="KW-0812">Transmembrane</keyword>
<feature type="transmembrane region" description="Helical" evidence="3">
    <location>
        <begin position="179"/>
        <end position="196"/>
    </location>
</feature>
<feature type="transmembrane region" description="Helical" evidence="3">
    <location>
        <begin position="216"/>
        <end position="238"/>
    </location>
</feature>
<dbReference type="Proteomes" id="UP000646877">
    <property type="component" value="Unassembled WGS sequence"/>
</dbReference>
<feature type="transmembrane region" description="Helical" evidence="3">
    <location>
        <begin position="21"/>
        <end position="40"/>
    </location>
</feature>
<organism evidence="5 6">
    <name type="scientific">Pseudoalteromonas maricaloris</name>
    <dbReference type="NCBI Taxonomy" id="184924"/>
    <lineage>
        <taxon>Bacteria</taxon>
        <taxon>Pseudomonadati</taxon>
        <taxon>Pseudomonadota</taxon>
        <taxon>Gammaproteobacteria</taxon>
        <taxon>Alteromonadales</taxon>
        <taxon>Pseudoalteromonadaceae</taxon>
        <taxon>Pseudoalteromonas</taxon>
    </lineage>
</organism>
<dbReference type="CDD" id="cd01949">
    <property type="entry name" value="GGDEF"/>
    <property type="match status" value="1"/>
</dbReference>
<feature type="domain" description="GGDEF" evidence="4">
    <location>
        <begin position="400"/>
        <end position="524"/>
    </location>
</feature>
<dbReference type="InterPro" id="IPR043128">
    <property type="entry name" value="Rev_trsase/Diguanyl_cyclase"/>
</dbReference>
<feature type="transmembrane region" description="Helical" evidence="3">
    <location>
        <begin position="274"/>
        <end position="296"/>
    </location>
</feature>
<dbReference type="PANTHER" id="PTHR45138:SF9">
    <property type="entry name" value="DIGUANYLATE CYCLASE DGCM-RELATED"/>
    <property type="match status" value="1"/>
</dbReference>
<evidence type="ECO:0000313" key="5">
    <source>
        <dbReference type="EMBL" id="NLR24219.1"/>
    </source>
</evidence>
<evidence type="ECO:0000256" key="3">
    <source>
        <dbReference type="SAM" id="Phobius"/>
    </source>
</evidence>
<dbReference type="Pfam" id="PF00990">
    <property type="entry name" value="GGDEF"/>
    <property type="match status" value="1"/>
</dbReference>
<feature type="transmembrane region" description="Helical" evidence="3">
    <location>
        <begin position="245"/>
        <end position="262"/>
    </location>
</feature>
<dbReference type="SUPFAM" id="SSF55073">
    <property type="entry name" value="Nucleotide cyclase"/>
    <property type="match status" value="1"/>
</dbReference>
<protein>
    <recommendedName>
        <fullName evidence="1">diguanylate cyclase</fullName>
        <ecNumber evidence="1">2.7.7.65</ecNumber>
    </recommendedName>
</protein>
<evidence type="ECO:0000259" key="4">
    <source>
        <dbReference type="PROSITE" id="PS50887"/>
    </source>
</evidence>
<dbReference type="NCBIfam" id="TIGR00254">
    <property type="entry name" value="GGDEF"/>
    <property type="match status" value="1"/>
</dbReference>
<dbReference type="InterPro" id="IPR011623">
    <property type="entry name" value="7TMR_DISM_rcpt_extracell_dom1"/>
</dbReference>